<proteinExistence type="predicted"/>
<organism evidence="2 3">
    <name type="scientific">Pleuronectes platessa</name>
    <name type="common">European plaice</name>
    <dbReference type="NCBI Taxonomy" id="8262"/>
    <lineage>
        <taxon>Eukaryota</taxon>
        <taxon>Metazoa</taxon>
        <taxon>Chordata</taxon>
        <taxon>Craniata</taxon>
        <taxon>Vertebrata</taxon>
        <taxon>Euteleostomi</taxon>
        <taxon>Actinopterygii</taxon>
        <taxon>Neopterygii</taxon>
        <taxon>Teleostei</taxon>
        <taxon>Neoteleostei</taxon>
        <taxon>Acanthomorphata</taxon>
        <taxon>Carangaria</taxon>
        <taxon>Pleuronectiformes</taxon>
        <taxon>Pleuronectoidei</taxon>
        <taxon>Pleuronectidae</taxon>
        <taxon>Pleuronectes</taxon>
    </lineage>
</organism>
<feature type="compositionally biased region" description="Polar residues" evidence="1">
    <location>
        <begin position="98"/>
        <end position="110"/>
    </location>
</feature>
<dbReference type="EMBL" id="CADEAL010004282">
    <property type="protein sequence ID" value="CAB1456035.1"/>
    <property type="molecule type" value="Genomic_DNA"/>
</dbReference>
<reference evidence="2" key="1">
    <citation type="submission" date="2020-03" db="EMBL/GenBank/DDBJ databases">
        <authorList>
            <person name="Weist P."/>
        </authorList>
    </citation>
    <scope>NUCLEOTIDE SEQUENCE</scope>
</reference>
<keyword evidence="3" id="KW-1185">Reference proteome</keyword>
<comment type="caution">
    <text evidence="2">The sequence shown here is derived from an EMBL/GenBank/DDBJ whole genome shotgun (WGS) entry which is preliminary data.</text>
</comment>
<protein>
    <submittedName>
        <fullName evidence="2">Uncharacterized protein</fullName>
    </submittedName>
</protein>
<gene>
    <name evidence="2" type="ORF">PLEPLA_LOCUS43816</name>
</gene>
<evidence type="ECO:0000256" key="1">
    <source>
        <dbReference type="SAM" id="MobiDB-lite"/>
    </source>
</evidence>
<sequence>MSGTARRDWVHLKRRQVSKVTGGRRDTGGKHVSCVADTSPHERGGHWRRETRKKRETHKDNTKVERTGLLDCLRTPEANCAELASGVRCLYLCPRPSACSNKNPQALSSDWKQRYAP</sequence>
<dbReference type="Proteomes" id="UP001153269">
    <property type="component" value="Unassembled WGS sequence"/>
</dbReference>
<name>A0A9N7VUR6_PLEPL</name>
<feature type="region of interest" description="Disordered" evidence="1">
    <location>
        <begin position="18"/>
        <end position="63"/>
    </location>
</feature>
<evidence type="ECO:0000313" key="2">
    <source>
        <dbReference type="EMBL" id="CAB1456035.1"/>
    </source>
</evidence>
<feature type="region of interest" description="Disordered" evidence="1">
    <location>
        <begin position="97"/>
        <end position="117"/>
    </location>
</feature>
<evidence type="ECO:0000313" key="3">
    <source>
        <dbReference type="Proteomes" id="UP001153269"/>
    </source>
</evidence>
<feature type="compositionally biased region" description="Basic and acidic residues" evidence="1">
    <location>
        <begin position="39"/>
        <end position="48"/>
    </location>
</feature>
<accession>A0A9N7VUR6</accession>
<dbReference type="AlphaFoldDB" id="A0A9N7VUR6"/>